<keyword evidence="3" id="KW-1185">Reference proteome</keyword>
<dbReference type="EMBL" id="JARKNE010000009">
    <property type="protein sequence ID" value="KAK5802257.1"/>
    <property type="molecule type" value="Genomic_DNA"/>
</dbReference>
<evidence type="ECO:0000256" key="1">
    <source>
        <dbReference type="SAM" id="MobiDB-lite"/>
    </source>
</evidence>
<evidence type="ECO:0000313" key="2">
    <source>
        <dbReference type="EMBL" id="KAK5802257.1"/>
    </source>
</evidence>
<comment type="caution">
    <text evidence="2">The sequence shown here is derived from an EMBL/GenBank/DDBJ whole genome shotgun (WGS) entry which is preliminary data.</text>
</comment>
<sequence length="460" mass="50968">MSVHSYVTRIKNLYALLETSGLRNSEEEKVEIMLAGLPLEFEPFVSSTSLSTGLLSFQRLINALVECESRQSRAVQELSFYANLVKPTSSPVMESFVRGGRSSSRGHGWSFRPRIQCQIYSRFGHIAQQSYYRYHRNSDPSSLPPIVHHDDQDVSRVFRALAPLFSRDDQVLSFGRSTDEWVYPRMKTPRVSYYLSAGQNQFFVDQNSHCLGQNLMYELADYGYGQPAREPLGLLNNVPKPVTNAPSTVGNEFGQVRRDFGCDFGQPLVVPYRHRPPTPQPTTNNVQVDPSWGLGQNARLLGGVSVPWHTKPRARVYSSSDLCIGLPRVGDLHVSDFSNTSASGTHVNTKVSAPLVDPSSQFPSISNPSPTGSGLSPSDSPPTGSSSNPESYPQTIDPDCFTRSTECVPSLSPDSSIVLAPVNTHPMEVGLCHLTTRSPRTFHEERFLKVLKKYSRGAKV</sequence>
<gene>
    <name evidence="2" type="ORF">PVK06_029842</name>
</gene>
<proteinExistence type="predicted"/>
<organism evidence="2 3">
    <name type="scientific">Gossypium arboreum</name>
    <name type="common">Tree cotton</name>
    <name type="synonym">Gossypium nanking</name>
    <dbReference type="NCBI Taxonomy" id="29729"/>
    <lineage>
        <taxon>Eukaryota</taxon>
        <taxon>Viridiplantae</taxon>
        <taxon>Streptophyta</taxon>
        <taxon>Embryophyta</taxon>
        <taxon>Tracheophyta</taxon>
        <taxon>Spermatophyta</taxon>
        <taxon>Magnoliopsida</taxon>
        <taxon>eudicotyledons</taxon>
        <taxon>Gunneridae</taxon>
        <taxon>Pentapetalae</taxon>
        <taxon>rosids</taxon>
        <taxon>malvids</taxon>
        <taxon>Malvales</taxon>
        <taxon>Malvaceae</taxon>
        <taxon>Malvoideae</taxon>
        <taxon>Gossypium</taxon>
    </lineage>
</organism>
<dbReference type="PANTHER" id="PTHR47481:SF10">
    <property type="entry name" value="COPIA-LIKE POLYPROTEIN_RETROTRANSPOSON"/>
    <property type="match status" value="1"/>
</dbReference>
<evidence type="ECO:0000313" key="3">
    <source>
        <dbReference type="Proteomes" id="UP001358586"/>
    </source>
</evidence>
<accession>A0ABR0NLN8</accession>
<name>A0ABR0NLN8_GOSAR</name>
<feature type="region of interest" description="Disordered" evidence="1">
    <location>
        <begin position="351"/>
        <end position="399"/>
    </location>
</feature>
<feature type="compositionally biased region" description="Low complexity" evidence="1">
    <location>
        <begin position="366"/>
        <end position="389"/>
    </location>
</feature>
<reference evidence="2 3" key="1">
    <citation type="submission" date="2023-03" db="EMBL/GenBank/DDBJ databases">
        <title>WGS of Gossypium arboreum.</title>
        <authorList>
            <person name="Yu D."/>
        </authorList>
    </citation>
    <scope>NUCLEOTIDE SEQUENCE [LARGE SCALE GENOMIC DNA]</scope>
    <source>
        <tissue evidence="2">Leaf</tissue>
    </source>
</reference>
<dbReference type="PANTHER" id="PTHR47481">
    <property type="match status" value="1"/>
</dbReference>
<protein>
    <submittedName>
        <fullName evidence="2">Uncharacterized protein</fullName>
    </submittedName>
</protein>
<dbReference type="Proteomes" id="UP001358586">
    <property type="component" value="Chromosome 9"/>
</dbReference>